<organism evidence="1 2">
    <name type="scientific">Camellia lanceoleosa</name>
    <dbReference type="NCBI Taxonomy" id="1840588"/>
    <lineage>
        <taxon>Eukaryota</taxon>
        <taxon>Viridiplantae</taxon>
        <taxon>Streptophyta</taxon>
        <taxon>Embryophyta</taxon>
        <taxon>Tracheophyta</taxon>
        <taxon>Spermatophyta</taxon>
        <taxon>Magnoliopsida</taxon>
        <taxon>eudicotyledons</taxon>
        <taxon>Gunneridae</taxon>
        <taxon>Pentapetalae</taxon>
        <taxon>asterids</taxon>
        <taxon>Ericales</taxon>
        <taxon>Theaceae</taxon>
        <taxon>Camellia</taxon>
    </lineage>
</organism>
<comment type="caution">
    <text evidence="1">The sequence shown here is derived from an EMBL/GenBank/DDBJ whole genome shotgun (WGS) entry which is preliminary data.</text>
</comment>
<dbReference type="EMBL" id="CM045760">
    <property type="protein sequence ID" value="KAI8028316.1"/>
    <property type="molecule type" value="Genomic_DNA"/>
</dbReference>
<reference evidence="1 2" key="1">
    <citation type="journal article" date="2022" name="Plant J.">
        <title>Chromosome-level genome of Camellia lanceoleosa provides a valuable resource for understanding genome evolution and self-incompatibility.</title>
        <authorList>
            <person name="Gong W."/>
            <person name="Xiao S."/>
            <person name="Wang L."/>
            <person name="Liao Z."/>
            <person name="Chang Y."/>
            <person name="Mo W."/>
            <person name="Hu G."/>
            <person name="Li W."/>
            <person name="Zhao G."/>
            <person name="Zhu H."/>
            <person name="Hu X."/>
            <person name="Ji K."/>
            <person name="Xiang X."/>
            <person name="Song Q."/>
            <person name="Yuan D."/>
            <person name="Jin S."/>
            <person name="Zhang L."/>
        </authorList>
    </citation>
    <scope>NUCLEOTIDE SEQUENCE [LARGE SCALE GENOMIC DNA]</scope>
    <source>
        <strain evidence="1">SQ_2022a</strain>
    </source>
</reference>
<sequence length="611" mass="69171">MHGFIIFAAVELHGSCSKRSDSAMKKTWEDRLSTILEASHCPNLNMGELKSCVKTKTRQSLTTDIQNSMNPEILLLQKQLENQFFVRSALEKAMIYRPLCHDPTSENPITKPAEDLIKELAVLEMEVVYMEKYLLSLYRKTFDERASFLSTLDEKSTSTSTAHKWLSLKVPGHNVTTKNENSVINSNCFLPSQDSIYNPPKESGDISGTKALLDSSIRRCHSSLSQRSACSFITSPMGSFAEAVHSDHSLPLSMLEGAAPNSANLAEHLSISIHGRNLEKPNCLSEEMIKCISAIYSELADPPLINHGFTSSPRSFSSSISASSPQHQYDMRSPELRQDSSFHSSMYNFCDIEGSKESSGSFSTMVEVKWICRDSQRLTCVKDMLQNFRSFVCRLEEVDPKMMKHEEKLAFWINIHNALAMHAFLVYGIPRNNMKRIFLLLKAAYNVGGHTISVDKIQNSILGCRLPQPGQWLQSLFFPKKKFKAGDAQKAYAIEHPEPRLYFALCSGSHSDPAVRVYTPKRVFQELEAAKEDYIHTTFAIHREQKILLPKLVDYFAKDSGLCPAGFVEMVEHSMPGFIEKSVQQGKLWKRIEWIPHNFTFHYLLSEELTK</sequence>
<dbReference type="Proteomes" id="UP001060215">
    <property type="component" value="Chromosome 3"/>
</dbReference>
<proteinExistence type="predicted"/>
<protein>
    <submittedName>
        <fullName evidence="1">Uncharacterized protein</fullName>
    </submittedName>
</protein>
<evidence type="ECO:0000313" key="1">
    <source>
        <dbReference type="EMBL" id="KAI8028316.1"/>
    </source>
</evidence>
<name>A0ACC0IVW2_9ERIC</name>
<gene>
    <name evidence="1" type="ORF">LOK49_LG02G03580</name>
</gene>
<evidence type="ECO:0000313" key="2">
    <source>
        <dbReference type="Proteomes" id="UP001060215"/>
    </source>
</evidence>
<accession>A0ACC0IVW2</accession>
<keyword evidence="2" id="KW-1185">Reference proteome</keyword>